<evidence type="ECO:0000256" key="5">
    <source>
        <dbReference type="ARBA" id="ARBA00022691"/>
    </source>
</evidence>
<dbReference type="EC" id="2.1.1.199" evidence="6"/>
<dbReference type="InterPro" id="IPR029063">
    <property type="entry name" value="SAM-dependent_MTases_sf"/>
</dbReference>
<dbReference type="Proteomes" id="UP000177486">
    <property type="component" value="Unassembled WGS sequence"/>
</dbReference>
<dbReference type="GO" id="GO:0071424">
    <property type="term" value="F:rRNA (cytosine-N4-)-methyltransferase activity"/>
    <property type="evidence" value="ECO:0007669"/>
    <property type="project" value="UniProtKB-UniRule"/>
</dbReference>
<dbReference type="PANTHER" id="PTHR11265:SF0">
    <property type="entry name" value="12S RRNA N4-METHYLCYTIDINE METHYLTRANSFERASE"/>
    <property type="match status" value="1"/>
</dbReference>
<proteinExistence type="inferred from homology"/>
<evidence type="ECO:0000313" key="9">
    <source>
        <dbReference type="Proteomes" id="UP000177486"/>
    </source>
</evidence>
<dbReference type="InterPro" id="IPR002903">
    <property type="entry name" value="RsmH"/>
</dbReference>
<name>A0A1G2EWD6_9BACT</name>
<feature type="binding site" evidence="6">
    <location>
        <position position="104"/>
    </location>
    <ligand>
        <name>S-adenosyl-L-methionine</name>
        <dbReference type="ChEBI" id="CHEBI:59789"/>
    </ligand>
</feature>
<dbReference type="GO" id="GO:0070475">
    <property type="term" value="P:rRNA base methylation"/>
    <property type="evidence" value="ECO:0007669"/>
    <property type="project" value="UniProtKB-UniRule"/>
</dbReference>
<accession>A0A1G2EWD6</accession>
<dbReference type="HAMAP" id="MF_01007">
    <property type="entry name" value="16SrRNA_methyltr_H"/>
    <property type="match status" value="1"/>
</dbReference>
<keyword evidence="4 6" id="KW-0808">Transferase</keyword>
<evidence type="ECO:0000313" key="8">
    <source>
        <dbReference type="EMBL" id="OGZ29822.1"/>
    </source>
</evidence>
<feature type="binding site" evidence="6">
    <location>
        <position position="97"/>
    </location>
    <ligand>
        <name>S-adenosyl-L-methionine</name>
        <dbReference type="ChEBI" id="CHEBI:59789"/>
    </ligand>
</feature>
<evidence type="ECO:0000256" key="4">
    <source>
        <dbReference type="ARBA" id="ARBA00022679"/>
    </source>
</evidence>
<gene>
    <name evidence="6" type="primary">rsmH</name>
    <name evidence="8" type="ORF">A2931_00825</name>
</gene>
<comment type="catalytic activity">
    <reaction evidence="6">
        <text>cytidine(1402) in 16S rRNA + S-adenosyl-L-methionine = N(4)-methylcytidine(1402) in 16S rRNA + S-adenosyl-L-homocysteine + H(+)</text>
        <dbReference type="Rhea" id="RHEA:42928"/>
        <dbReference type="Rhea" id="RHEA-COMP:10286"/>
        <dbReference type="Rhea" id="RHEA-COMP:10287"/>
        <dbReference type="ChEBI" id="CHEBI:15378"/>
        <dbReference type="ChEBI" id="CHEBI:57856"/>
        <dbReference type="ChEBI" id="CHEBI:59789"/>
        <dbReference type="ChEBI" id="CHEBI:74506"/>
        <dbReference type="ChEBI" id="CHEBI:82748"/>
        <dbReference type="EC" id="2.1.1.199"/>
    </reaction>
</comment>
<dbReference type="NCBIfam" id="TIGR00006">
    <property type="entry name" value="16S rRNA (cytosine(1402)-N(4))-methyltransferase RsmH"/>
    <property type="match status" value="1"/>
</dbReference>
<organism evidence="8 9">
    <name type="scientific">Candidatus Niyogibacteria bacterium RIFCSPLOWO2_01_FULL_45_48</name>
    <dbReference type="NCBI Taxonomy" id="1801724"/>
    <lineage>
        <taxon>Bacteria</taxon>
        <taxon>Candidatus Niyogiibacteriota</taxon>
    </lineage>
</organism>
<evidence type="ECO:0000256" key="1">
    <source>
        <dbReference type="ARBA" id="ARBA00010396"/>
    </source>
</evidence>
<dbReference type="Gene3D" id="3.40.50.150">
    <property type="entry name" value="Vaccinia Virus protein VP39"/>
    <property type="match status" value="1"/>
</dbReference>
<sequence>MAHIPVLLNEAIKILEPERGRAFIDSTANGGGHTAEILKRMNNDAVLVAIDRDEETVKRLKHKFSSDTRLKAVCGNFRGLSGLVKDFSKTYDGILFDLGMSSDQLERSGRGFSFLRDEPLIMTFESTTEPDRLTAARIVNSWSESDLTEIFREYGEERYAPRIAGAIVKERKRSRIMKTAELAKIILEAVPKAYQKQRIHPATRTFQALRIAVNDELGALENGLREAWSVLEIGGRLAVISFHSLEDRIVKNFFRNKKKEGLGEILTKKPIVPDMEEARQNPRSRSSKLRALLKAKND</sequence>
<dbReference type="Pfam" id="PF01795">
    <property type="entry name" value="Methyltransf_5"/>
    <property type="match status" value="1"/>
</dbReference>
<dbReference type="SUPFAM" id="SSF81799">
    <property type="entry name" value="Putative methyltransferase TM0872, insert domain"/>
    <property type="match status" value="1"/>
</dbReference>
<comment type="similarity">
    <text evidence="1 6">Belongs to the methyltransferase superfamily. RsmH family.</text>
</comment>
<evidence type="ECO:0000256" key="6">
    <source>
        <dbReference type="HAMAP-Rule" id="MF_01007"/>
    </source>
</evidence>
<keyword evidence="6" id="KW-0963">Cytoplasm</keyword>
<comment type="function">
    <text evidence="6">Specifically methylates the N4 position of cytidine in position 1402 (C1402) of 16S rRNA.</text>
</comment>
<keyword evidence="3 6" id="KW-0489">Methyltransferase</keyword>
<feature type="region of interest" description="Disordered" evidence="7">
    <location>
        <begin position="273"/>
        <end position="298"/>
    </location>
</feature>
<dbReference type="GO" id="GO:0005737">
    <property type="term" value="C:cytoplasm"/>
    <property type="evidence" value="ECO:0007669"/>
    <property type="project" value="UniProtKB-SubCell"/>
</dbReference>
<keyword evidence="2 6" id="KW-0698">rRNA processing</keyword>
<protein>
    <recommendedName>
        <fullName evidence="6">Ribosomal RNA small subunit methyltransferase H</fullName>
        <ecNumber evidence="6">2.1.1.199</ecNumber>
    </recommendedName>
    <alternativeName>
        <fullName evidence="6">16S rRNA m(4)C1402 methyltransferase</fullName>
    </alternativeName>
    <alternativeName>
        <fullName evidence="6">rRNA (cytosine-N(4)-)-methyltransferase RsmH</fullName>
    </alternativeName>
</protein>
<dbReference type="Gene3D" id="1.10.150.170">
    <property type="entry name" value="Putative methyltransferase TM0872, insert domain"/>
    <property type="match status" value="1"/>
</dbReference>
<feature type="binding site" evidence="6">
    <location>
        <position position="51"/>
    </location>
    <ligand>
        <name>S-adenosyl-L-methionine</name>
        <dbReference type="ChEBI" id="CHEBI:59789"/>
    </ligand>
</feature>
<evidence type="ECO:0000256" key="7">
    <source>
        <dbReference type="SAM" id="MobiDB-lite"/>
    </source>
</evidence>
<dbReference type="AlphaFoldDB" id="A0A1G2EWD6"/>
<feature type="binding site" evidence="6">
    <location>
        <begin position="31"/>
        <end position="33"/>
    </location>
    <ligand>
        <name>S-adenosyl-L-methionine</name>
        <dbReference type="ChEBI" id="CHEBI:59789"/>
    </ligand>
</feature>
<reference evidence="8 9" key="1">
    <citation type="journal article" date="2016" name="Nat. Commun.">
        <title>Thousands of microbial genomes shed light on interconnected biogeochemical processes in an aquifer system.</title>
        <authorList>
            <person name="Anantharaman K."/>
            <person name="Brown C.T."/>
            <person name="Hug L.A."/>
            <person name="Sharon I."/>
            <person name="Castelle C.J."/>
            <person name="Probst A.J."/>
            <person name="Thomas B.C."/>
            <person name="Singh A."/>
            <person name="Wilkins M.J."/>
            <person name="Karaoz U."/>
            <person name="Brodie E.L."/>
            <person name="Williams K.H."/>
            <person name="Hubbard S.S."/>
            <person name="Banfield J.F."/>
        </authorList>
    </citation>
    <scope>NUCLEOTIDE SEQUENCE [LARGE SCALE GENOMIC DNA]</scope>
</reference>
<evidence type="ECO:0000256" key="2">
    <source>
        <dbReference type="ARBA" id="ARBA00022552"/>
    </source>
</evidence>
<evidence type="ECO:0000256" key="3">
    <source>
        <dbReference type="ARBA" id="ARBA00022603"/>
    </source>
</evidence>
<comment type="subcellular location">
    <subcellularLocation>
        <location evidence="6">Cytoplasm</location>
    </subcellularLocation>
</comment>
<dbReference type="PIRSF" id="PIRSF004486">
    <property type="entry name" value="MraW"/>
    <property type="match status" value="1"/>
</dbReference>
<comment type="caution">
    <text evidence="8">The sequence shown here is derived from an EMBL/GenBank/DDBJ whole genome shotgun (WGS) entry which is preliminary data.</text>
</comment>
<dbReference type="EMBL" id="MHMQ01000032">
    <property type="protein sequence ID" value="OGZ29822.1"/>
    <property type="molecule type" value="Genomic_DNA"/>
</dbReference>
<dbReference type="PANTHER" id="PTHR11265">
    <property type="entry name" value="S-ADENOSYL-METHYLTRANSFERASE MRAW"/>
    <property type="match status" value="1"/>
</dbReference>
<keyword evidence="5 6" id="KW-0949">S-adenosyl-L-methionine</keyword>
<feature type="compositionally biased region" description="Basic residues" evidence="7">
    <location>
        <begin position="285"/>
        <end position="298"/>
    </location>
</feature>
<dbReference type="InterPro" id="IPR023397">
    <property type="entry name" value="SAM-dep_MeTrfase_MraW_recog"/>
</dbReference>
<feature type="binding site" evidence="6">
    <location>
        <position position="77"/>
    </location>
    <ligand>
        <name>S-adenosyl-L-methionine</name>
        <dbReference type="ChEBI" id="CHEBI:59789"/>
    </ligand>
</feature>
<dbReference type="SUPFAM" id="SSF53335">
    <property type="entry name" value="S-adenosyl-L-methionine-dependent methyltransferases"/>
    <property type="match status" value="1"/>
</dbReference>